<feature type="region of interest" description="Disordered" evidence="1">
    <location>
        <begin position="76"/>
        <end position="97"/>
    </location>
</feature>
<proteinExistence type="predicted"/>
<feature type="non-terminal residue" evidence="2">
    <location>
        <position position="97"/>
    </location>
</feature>
<sequence length="97" mass="9964">MHQASAAAKRTRYKANGALIGLAEMCICGVGQSAGTGSGSGTGSVYGVRERGGFVFLQIRCERRRLSVLAFRGQSSTASAAAPTYGKAGVPSVDRLP</sequence>
<name>A0ABN8I1Z5_9NEOP</name>
<evidence type="ECO:0000313" key="2">
    <source>
        <dbReference type="EMBL" id="CAH2046889.1"/>
    </source>
</evidence>
<dbReference type="Proteomes" id="UP000837857">
    <property type="component" value="Chromosome 17"/>
</dbReference>
<reference evidence="2" key="1">
    <citation type="submission" date="2022-03" db="EMBL/GenBank/DDBJ databases">
        <authorList>
            <person name="Martin H S."/>
        </authorList>
    </citation>
    <scope>NUCLEOTIDE SEQUENCE</scope>
</reference>
<dbReference type="EMBL" id="OW152829">
    <property type="protein sequence ID" value="CAH2046889.1"/>
    <property type="molecule type" value="Genomic_DNA"/>
</dbReference>
<gene>
    <name evidence="2" type="ORF">IPOD504_LOCUS5532</name>
</gene>
<protein>
    <submittedName>
        <fullName evidence="2">Uncharacterized protein</fullName>
    </submittedName>
</protein>
<evidence type="ECO:0000313" key="3">
    <source>
        <dbReference type="Proteomes" id="UP000837857"/>
    </source>
</evidence>
<keyword evidence="3" id="KW-1185">Reference proteome</keyword>
<organism evidence="2 3">
    <name type="scientific">Iphiclides podalirius</name>
    <name type="common">scarce swallowtail</name>
    <dbReference type="NCBI Taxonomy" id="110791"/>
    <lineage>
        <taxon>Eukaryota</taxon>
        <taxon>Metazoa</taxon>
        <taxon>Ecdysozoa</taxon>
        <taxon>Arthropoda</taxon>
        <taxon>Hexapoda</taxon>
        <taxon>Insecta</taxon>
        <taxon>Pterygota</taxon>
        <taxon>Neoptera</taxon>
        <taxon>Endopterygota</taxon>
        <taxon>Lepidoptera</taxon>
        <taxon>Glossata</taxon>
        <taxon>Ditrysia</taxon>
        <taxon>Papilionoidea</taxon>
        <taxon>Papilionidae</taxon>
        <taxon>Papilioninae</taxon>
        <taxon>Iphiclides</taxon>
    </lineage>
</organism>
<evidence type="ECO:0000256" key="1">
    <source>
        <dbReference type="SAM" id="MobiDB-lite"/>
    </source>
</evidence>
<accession>A0ABN8I1Z5</accession>